<dbReference type="Gene3D" id="3.20.20.300">
    <property type="entry name" value="Glycoside hydrolase, family 3, N-terminal domain"/>
    <property type="match status" value="1"/>
</dbReference>
<dbReference type="SUPFAM" id="SSF52279">
    <property type="entry name" value="Beta-D-glucan exohydrolase, C-terminal domain"/>
    <property type="match status" value="1"/>
</dbReference>
<comment type="caution">
    <text evidence="9">The sequence shown here is derived from an EMBL/GenBank/DDBJ whole genome shotgun (WGS) entry which is preliminary data.</text>
</comment>
<evidence type="ECO:0000256" key="3">
    <source>
        <dbReference type="ARBA" id="ARBA00012744"/>
    </source>
</evidence>
<evidence type="ECO:0000313" key="10">
    <source>
        <dbReference type="Proteomes" id="UP001500102"/>
    </source>
</evidence>
<evidence type="ECO:0000256" key="6">
    <source>
        <dbReference type="ARBA" id="ARBA00023295"/>
    </source>
</evidence>
<feature type="domain" description="Glycoside hydrolase family 3 N-terminal" evidence="7">
    <location>
        <begin position="71"/>
        <end position="368"/>
    </location>
</feature>
<keyword evidence="5 9" id="KW-0378">Hydrolase</keyword>
<dbReference type="SUPFAM" id="SSF51445">
    <property type="entry name" value="(Trans)glycosidases"/>
    <property type="match status" value="1"/>
</dbReference>
<dbReference type="Pfam" id="PF01915">
    <property type="entry name" value="Glyco_hydro_3_C"/>
    <property type="match status" value="1"/>
</dbReference>
<evidence type="ECO:0000256" key="2">
    <source>
        <dbReference type="ARBA" id="ARBA00005336"/>
    </source>
</evidence>
<dbReference type="PANTHER" id="PTHR30620:SF16">
    <property type="entry name" value="LYSOSOMAL BETA GLUCOSIDASE"/>
    <property type="match status" value="1"/>
</dbReference>
<dbReference type="GO" id="GO:0016787">
    <property type="term" value="F:hydrolase activity"/>
    <property type="evidence" value="ECO:0007669"/>
    <property type="project" value="UniProtKB-KW"/>
</dbReference>
<evidence type="ECO:0000313" key="9">
    <source>
        <dbReference type="EMBL" id="GAA2144939.1"/>
    </source>
</evidence>
<dbReference type="Proteomes" id="UP001500102">
    <property type="component" value="Unassembled WGS sequence"/>
</dbReference>
<dbReference type="Gene3D" id="3.40.50.1700">
    <property type="entry name" value="Glycoside hydrolase family 3 C-terminal domain"/>
    <property type="match status" value="1"/>
</dbReference>
<comment type="catalytic activity">
    <reaction evidence="1">
        <text>Hydrolysis of terminal, non-reducing beta-D-glucosyl residues with release of beta-D-glucose.</text>
        <dbReference type="EC" id="3.2.1.21"/>
    </reaction>
</comment>
<dbReference type="RefSeq" id="WP_344367833.1">
    <property type="nucleotide sequence ID" value="NZ_BAAAQB010000041.1"/>
</dbReference>
<gene>
    <name evidence="9" type="ORF">GCM10009825_36980</name>
</gene>
<dbReference type="InterPro" id="IPR001764">
    <property type="entry name" value="Glyco_hydro_3_N"/>
</dbReference>
<dbReference type="InterPro" id="IPR051915">
    <property type="entry name" value="Cellulose_Degrad_GH3"/>
</dbReference>
<organism evidence="9 10">
    <name type="scientific">Arthrobacter humicola</name>
    <dbReference type="NCBI Taxonomy" id="409291"/>
    <lineage>
        <taxon>Bacteria</taxon>
        <taxon>Bacillati</taxon>
        <taxon>Actinomycetota</taxon>
        <taxon>Actinomycetes</taxon>
        <taxon>Micrococcales</taxon>
        <taxon>Micrococcaceae</taxon>
        <taxon>Arthrobacter</taxon>
    </lineage>
</organism>
<proteinExistence type="inferred from homology"/>
<reference evidence="9 10" key="1">
    <citation type="journal article" date="2019" name="Int. J. Syst. Evol. Microbiol.">
        <title>The Global Catalogue of Microorganisms (GCM) 10K type strain sequencing project: providing services to taxonomists for standard genome sequencing and annotation.</title>
        <authorList>
            <consortium name="The Broad Institute Genomics Platform"/>
            <consortium name="The Broad Institute Genome Sequencing Center for Infectious Disease"/>
            <person name="Wu L."/>
            <person name="Ma J."/>
        </authorList>
    </citation>
    <scope>NUCLEOTIDE SEQUENCE [LARGE SCALE GENOMIC DNA]</scope>
    <source>
        <strain evidence="9 10">JCM 15921</strain>
    </source>
</reference>
<dbReference type="PANTHER" id="PTHR30620">
    <property type="entry name" value="PERIPLASMIC BETA-GLUCOSIDASE-RELATED"/>
    <property type="match status" value="1"/>
</dbReference>
<accession>A0ABN2ZNN2</accession>
<protein>
    <recommendedName>
        <fullName evidence="3">beta-glucosidase</fullName>
        <ecNumber evidence="3">3.2.1.21</ecNumber>
    </recommendedName>
</protein>
<evidence type="ECO:0000256" key="5">
    <source>
        <dbReference type="ARBA" id="ARBA00022801"/>
    </source>
</evidence>
<dbReference type="InterPro" id="IPR036962">
    <property type="entry name" value="Glyco_hydro_3_N_sf"/>
</dbReference>
<dbReference type="Pfam" id="PF00933">
    <property type="entry name" value="Glyco_hydro_3"/>
    <property type="match status" value="1"/>
</dbReference>
<evidence type="ECO:0000256" key="4">
    <source>
        <dbReference type="ARBA" id="ARBA00022729"/>
    </source>
</evidence>
<dbReference type="PRINTS" id="PR00133">
    <property type="entry name" value="GLHYDRLASE3"/>
</dbReference>
<keyword evidence="4" id="KW-0732">Signal</keyword>
<feature type="domain" description="Glycoside hydrolase family 3 C-terminal" evidence="8">
    <location>
        <begin position="447"/>
        <end position="580"/>
    </location>
</feature>
<dbReference type="InterPro" id="IPR002772">
    <property type="entry name" value="Glyco_hydro_3_C"/>
</dbReference>
<dbReference type="InterPro" id="IPR017853">
    <property type="entry name" value="GH"/>
</dbReference>
<evidence type="ECO:0000256" key="1">
    <source>
        <dbReference type="ARBA" id="ARBA00000448"/>
    </source>
</evidence>
<dbReference type="InterPro" id="IPR036881">
    <property type="entry name" value="Glyco_hydro_3_C_sf"/>
</dbReference>
<evidence type="ECO:0000259" key="7">
    <source>
        <dbReference type="Pfam" id="PF00933"/>
    </source>
</evidence>
<dbReference type="EC" id="3.2.1.21" evidence="3"/>
<keyword evidence="10" id="KW-1185">Reference proteome</keyword>
<name>A0ABN2ZNN2_9MICC</name>
<sequence length="610" mass="65654">MTPATTRYPYQDAALPVGQRVQDLLSRLSLEDKAGLMFHGALPFALGTGPAEELIRERRINHFNIIGAATQARELAEWHNSIQRIAAETGWGIPVTLSTDPRHAYTDNPGTGALAGPFSQWPEALGFAAVGDPDAVEEFADVARQEYRAVGIRAALHPQVDVFTEPRWSRGAATFGESAELAADLVGAYVRGFQGETFGTESVSTMTKHFPGGGPQLNGEDPHFSYGREQVYPGGNFDYHLLPFRAAVDAGTRQVMPYYGMPVGTEYEEVGFAFNKRILTELLREELGFGGIVCSDWGILTDGDIFGRVFPARAWGVEHLTPEERLLKALDAGVDQIGGESCVELMTGAVRAGKLSEHRLDVSVRKLLEEKFLLGLFENPLVDAAAADTSVGTPQFRAAGRAMQRRSYTLLTNKDVDGVPTLPLTEGARVYLEGLTAGDLGPGFIAVPTPEAADLAILRLRTPFEVRGEGFESFFHCGNLAFAPEEIERVTAICQAVPTVIDINLERPAVLPELAEHAAALLANYGSDADALADIITGRAVPEGRLPFDLPRSMAAVEASREDMPFDTEDPVFRYGHGLSLPAAGDAAFGDAAGARVPLPGAEPMAGRRP</sequence>
<dbReference type="EMBL" id="BAAAQB010000041">
    <property type="protein sequence ID" value="GAA2144939.1"/>
    <property type="molecule type" value="Genomic_DNA"/>
</dbReference>
<keyword evidence="6" id="KW-0326">Glycosidase</keyword>
<evidence type="ECO:0000259" key="8">
    <source>
        <dbReference type="Pfam" id="PF01915"/>
    </source>
</evidence>
<comment type="similarity">
    <text evidence="2">Belongs to the glycosyl hydrolase 3 family.</text>
</comment>